<dbReference type="EMBL" id="SUNJ01008118">
    <property type="protein sequence ID" value="TPP61475.1"/>
    <property type="molecule type" value="Genomic_DNA"/>
</dbReference>
<reference evidence="2 3" key="1">
    <citation type="submission" date="2019-04" db="EMBL/GenBank/DDBJ databases">
        <title>Annotation for the trematode Fasciola gigantica.</title>
        <authorList>
            <person name="Choi Y.-J."/>
        </authorList>
    </citation>
    <scope>NUCLEOTIDE SEQUENCE [LARGE SCALE GENOMIC DNA]</scope>
    <source>
        <strain evidence="2">Uganda_cow_1</strain>
    </source>
</reference>
<feature type="region of interest" description="Disordered" evidence="1">
    <location>
        <begin position="905"/>
        <end position="924"/>
    </location>
</feature>
<sequence length="1585" mass="178851">MCMDNCKITIGSGDPKMEYKESKSCQTICPICIPIFRLPWIKALNEVSSEPLLDISLDIDIGQISEDYCFGEVSAGQTCSSRCSYPNERLARNEKRAYTWDDSFLPILPTPGTVVCVARFLRLLRCINRHLVCARRLGNIALVEDALYQLLRVMPWLVTAFARPENLSQDYLETVQFDQAVNMLLSQSICALPELPRDTQFRSLLFHTCLELLRKRVEYQPKSEDYQWTQTHSLLVRLALHLGNPTLADHTIPWTEFLVSFLQDFNSFPVLLQSEWQKILSYLFTIDQRRASLAVFRNSGFSYLHLLIQAIGLCLNRLSPQTFISLSYLFNSCLPKPNAQFVAYLHSAIHIFWPIMIQQYESEASQPNTKYLTPILMSLLRALPLDDVYAALATPLSILMERAIKNSNNLSPFIIISRLIDGIRCDHSITACSVVECIFRVVIVPLCTQDVWRQWDTQNLDWFQALINLWCDCVNLIRFEASGITPKQSVSPLVGSSLSDWKSHPIYKAMVQLPQLHHFVIRRLLGILCESSSLTVPPNSPKAEFYRVVLGCFLNLLMDFLERICPSGNTVHSIEKSSHPSGPVPISTYVSEAWAVLSVLVMYTRRGWITAFCEDYLHAELCKPRPHLNSSHNLMDMALSQAHKTLRSCASCFDRNETRIRCLRFLLIILSESKNSAKWRDLSTLLVVLCGNDSSGQCAGCCRMCHVLSFLSTPFTFDYVQCTLTDLHSAVISVEAEPAKCIKRSPLISSGLILELLLTCLRLHPTSVTSPQDDATCSESESRKWLMCLDLLVDRLVVSWDSATSAIPEESGNTYANYTRKRLILVDCILSILPSSNPGFKESRLSAHRLGLFYTMCTHPIGVYCVAGFVVDGKCSNTSGHSDPIQKALIQPGLLISTWVRPPPVSTHQMHSGPSDSHSVTSSKPDSFDSFVHWFTFEGSGQPPWSSTPDLTAGSITTSTWSFQIYFSSLLGGLYVRANHYLIAKTPKSPGSIVCSEGAGCLDFDPRCFSSVRWRHVLLRVSWSGSNTIEVTIIWDACWKSRTTITLSDASPSSNLIVDRFFGNPSGLWLVLGHWLPTDSPVNCADRTYALGSVFFFRDDHRENLDQLALCLLLIGPDWPGYLDALECGAKYRDSATCILHALVRHLSRLENDNYWPVDILADLVLRGTGLIQSPMWLHTIRRFAQDSLWAVYPGREPDLMFYRYNQSPLDCDSWVQSSKSRIHGHGQSGSGVSYPDWLFSPRSRLALINIHNDPSVSGPTNIQRETTQNDRGLKKKIPVSVEKVNVDQIFEPCGGIDVACYLLGEIVCLTGKSKPSQYLVRLQSHVLELLFGLTRHSTTFSYQFHVPALSDPGVEIGVRSKRGQKRLPREPWLMPLSRGHCLLARLIKHPGFAANSYQIQKLSLILKPAPDHWPGLSTLTIVLLDRWQILAAALTSFREHFTDIKNVPAPRGFVSETTRAFSSMPDQLWPFSSLSRLCLYRLMRILRASTTRIVWLRQTAYGCFKFSLVRAIISLDADLYLHATERVFSIETDEDKFKHLSANSVPDFPHPLWLWWHHLTTEALKPQSWQSWTMNSLVSSANGT</sequence>
<evidence type="ECO:0000256" key="1">
    <source>
        <dbReference type="SAM" id="MobiDB-lite"/>
    </source>
</evidence>
<gene>
    <name evidence="2" type="ORF">FGIG_04465</name>
</gene>
<protein>
    <submittedName>
        <fullName evidence="2">Uncharacterized protein</fullName>
    </submittedName>
</protein>
<comment type="caution">
    <text evidence="2">The sequence shown here is derived from an EMBL/GenBank/DDBJ whole genome shotgun (WGS) entry which is preliminary data.</text>
</comment>
<dbReference type="OrthoDB" id="10637992at2759"/>
<evidence type="ECO:0000313" key="2">
    <source>
        <dbReference type="EMBL" id="TPP61475.1"/>
    </source>
</evidence>
<dbReference type="Proteomes" id="UP000316759">
    <property type="component" value="Unassembled WGS sequence"/>
</dbReference>
<feature type="compositionally biased region" description="Polar residues" evidence="1">
    <location>
        <begin position="906"/>
        <end position="924"/>
    </location>
</feature>
<evidence type="ECO:0000313" key="3">
    <source>
        <dbReference type="Proteomes" id="UP000316759"/>
    </source>
</evidence>
<organism evidence="2 3">
    <name type="scientific">Fasciola gigantica</name>
    <name type="common">Giant liver fluke</name>
    <dbReference type="NCBI Taxonomy" id="46835"/>
    <lineage>
        <taxon>Eukaryota</taxon>
        <taxon>Metazoa</taxon>
        <taxon>Spiralia</taxon>
        <taxon>Lophotrochozoa</taxon>
        <taxon>Platyhelminthes</taxon>
        <taxon>Trematoda</taxon>
        <taxon>Digenea</taxon>
        <taxon>Plagiorchiida</taxon>
        <taxon>Echinostomata</taxon>
        <taxon>Echinostomatoidea</taxon>
        <taxon>Fasciolidae</taxon>
        <taxon>Fasciola</taxon>
    </lineage>
</organism>
<keyword evidence="3" id="KW-1185">Reference proteome</keyword>
<accession>A0A504YLV3</accession>
<dbReference type="STRING" id="46835.A0A504YLV3"/>
<proteinExistence type="predicted"/>
<name>A0A504YLV3_FASGI</name>